<evidence type="ECO:0000256" key="6">
    <source>
        <dbReference type="ARBA" id="ARBA00023125"/>
    </source>
</evidence>
<dbReference type="EMBL" id="PGTO01000009">
    <property type="protein sequence ID" value="RAU21519.1"/>
    <property type="molecule type" value="Genomic_DNA"/>
</dbReference>
<dbReference type="PANTHER" id="PTHR13604:SF0">
    <property type="entry name" value="ABASIC SITE PROCESSING PROTEIN HMCES"/>
    <property type="match status" value="1"/>
</dbReference>
<dbReference type="SUPFAM" id="SSF143081">
    <property type="entry name" value="BB1717-like"/>
    <property type="match status" value="1"/>
</dbReference>
<evidence type="ECO:0000256" key="3">
    <source>
        <dbReference type="ARBA" id="ARBA00022763"/>
    </source>
</evidence>
<evidence type="ECO:0000256" key="7">
    <source>
        <dbReference type="ARBA" id="ARBA00023239"/>
    </source>
</evidence>
<comment type="caution">
    <text evidence="9">The sequence shown here is derived from an EMBL/GenBank/DDBJ whole genome shotgun (WGS) entry which is preliminary data.</text>
</comment>
<keyword evidence="3" id="KW-0227">DNA damage</keyword>
<evidence type="ECO:0000313" key="9">
    <source>
        <dbReference type="EMBL" id="RAU21519.1"/>
    </source>
</evidence>
<dbReference type="PANTHER" id="PTHR13604">
    <property type="entry name" value="DC12-RELATED"/>
    <property type="match status" value="1"/>
</dbReference>
<dbReference type="GO" id="GO:0106300">
    <property type="term" value="P:protein-DNA covalent cross-linking repair"/>
    <property type="evidence" value="ECO:0007669"/>
    <property type="project" value="InterPro"/>
</dbReference>
<accession>A0A364NWP5</accession>
<dbReference type="OrthoDB" id="9782620at2"/>
<dbReference type="Gene3D" id="3.90.1680.10">
    <property type="entry name" value="SOS response associated peptidase-like"/>
    <property type="match status" value="1"/>
</dbReference>
<dbReference type="Proteomes" id="UP000251075">
    <property type="component" value="Unassembled WGS sequence"/>
</dbReference>
<dbReference type="InterPro" id="IPR036590">
    <property type="entry name" value="SRAP-like"/>
</dbReference>
<keyword evidence="7" id="KW-0456">Lyase</keyword>
<evidence type="ECO:0000313" key="10">
    <source>
        <dbReference type="Proteomes" id="UP000251075"/>
    </source>
</evidence>
<dbReference type="EC" id="3.4.-.-" evidence="8"/>
<evidence type="ECO:0000256" key="5">
    <source>
        <dbReference type="ARBA" id="ARBA00023124"/>
    </source>
</evidence>
<dbReference type="GO" id="GO:0003697">
    <property type="term" value="F:single-stranded DNA binding"/>
    <property type="evidence" value="ECO:0007669"/>
    <property type="project" value="InterPro"/>
</dbReference>
<evidence type="ECO:0000256" key="2">
    <source>
        <dbReference type="ARBA" id="ARBA00022670"/>
    </source>
</evidence>
<gene>
    <name evidence="9" type="ORF">CU669_12520</name>
</gene>
<dbReference type="AlphaFoldDB" id="A0A364NWP5"/>
<keyword evidence="5" id="KW-0190">Covalent protein-DNA linkage</keyword>
<name>A0A364NWP5_9PROT</name>
<sequence>MCSRFELNANSRQVTARFNLLAPPGMPNRAETRPTDSALVIGVGGASLARWGLAVEWDSRPLINARSETLASRPTFRRLLGCRVLIPASAWWEWRAEGTRRIKTKLAPAKSGLFAFAGLLDGECFTMITCAAPTELAEVHERMPVILPPEAEAAWVDPAVPYAEMAPLLRPMAGPFTIEAEAPPSPVQGSLF</sequence>
<proteinExistence type="inferred from homology"/>
<keyword evidence="2 8" id="KW-0645">Protease</keyword>
<reference evidence="9 10" key="1">
    <citation type="submission" date="2017-11" db="EMBL/GenBank/DDBJ databases">
        <title>Draft genome sequence of magnetotactic bacterium Magnetospirillum kuznetsovii LBB-42.</title>
        <authorList>
            <person name="Grouzdev D.S."/>
            <person name="Rysina M.S."/>
            <person name="Baslerov R.V."/>
            <person name="Koziaeva V."/>
        </authorList>
    </citation>
    <scope>NUCLEOTIDE SEQUENCE [LARGE SCALE GENOMIC DNA]</scope>
    <source>
        <strain evidence="9 10">LBB-42</strain>
    </source>
</reference>
<protein>
    <recommendedName>
        <fullName evidence="8">Abasic site processing protein</fullName>
        <ecNumber evidence="8">3.4.-.-</ecNumber>
    </recommendedName>
</protein>
<evidence type="ECO:0000256" key="4">
    <source>
        <dbReference type="ARBA" id="ARBA00022801"/>
    </source>
</evidence>
<dbReference type="GO" id="GO:0016829">
    <property type="term" value="F:lyase activity"/>
    <property type="evidence" value="ECO:0007669"/>
    <property type="project" value="UniProtKB-KW"/>
</dbReference>
<keyword evidence="10" id="KW-1185">Reference proteome</keyword>
<dbReference type="InterPro" id="IPR003738">
    <property type="entry name" value="SRAP"/>
</dbReference>
<evidence type="ECO:0000256" key="8">
    <source>
        <dbReference type="RuleBase" id="RU364100"/>
    </source>
</evidence>
<dbReference type="Pfam" id="PF02586">
    <property type="entry name" value="SRAP"/>
    <property type="match status" value="1"/>
</dbReference>
<evidence type="ECO:0000256" key="1">
    <source>
        <dbReference type="ARBA" id="ARBA00008136"/>
    </source>
</evidence>
<dbReference type="GO" id="GO:0008233">
    <property type="term" value="F:peptidase activity"/>
    <property type="evidence" value="ECO:0007669"/>
    <property type="project" value="UniProtKB-KW"/>
</dbReference>
<dbReference type="GO" id="GO:0006508">
    <property type="term" value="P:proteolysis"/>
    <property type="evidence" value="ECO:0007669"/>
    <property type="project" value="UniProtKB-KW"/>
</dbReference>
<organism evidence="9 10">
    <name type="scientific">Paramagnetospirillum kuznetsovii</name>
    <dbReference type="NCBI Taxonomy" id="2053833"/>
    <lineage>
        <taxon>Bacteria</taxon>
        <taxon>Pseudomonadati</taxon>
        <taxon>Pseudomonadota</taxon>
        <taxon>Alphaproteobacteria</taxon>
        <taxon>Rhodospirillales</taxon>
        <taxon>Magnetospirillaceae</taxon>
        <taxon>Paramagnetospirillum</taxon>
    </lineage>
</organism>
<dbReference type="RefSeq" id="WP_112145192.1">
    <property type="nucleotide sequence ID" value="NZ_PGTO01000009.1"/>
</dbReference>
<comment type="similarity">
    <text evidence="1 8">Belongs to the SOS response-associated peptidase family.</text>
</comment>
<keyword evidence="4 8" id="KW-0378">Hydrolase</keyword>
<keyword evidence="6" id="KW-0238">DNA-binding</keyword>